<evidence type="ECO:0000313" key="4">
    <source>
        <dbReference type="Proteomes" id="UP001281410"/>
    </source>
</evidence>
<dbReference type="PANTHER" id="PTHR45125:SF36">
    <property type="entry name" value="BNAC01G27460D PROTEIN"/>
    <property type="match status" value="1"/>
</dbReference>
<gene>
    <name evidence="3" type="ORF">Dsin_025401</name>
</gene>
<feature type="domain" description="No apical meristem-associated C-terminal" evidence="2">
    <location>
        <begin position="73"/>
        <end position="147"/>
    </location>
</feature>
<organism evidence="3 4">
    <name type="scientific">Dipteronia sinensis</name>
    <dbReference type="NCBI Taxonomy" id="43782"/>
    <lineage>
        <taxon>Eukaryota</taxon>
        <taxon>Viridiplantae</taxon>
        <taxon>Streptophyta</taxon>
        <taxon>Embryophyta</taxon>
        <taxon>Tracheophyta</taxon>
        <taxon>Spermatophyta</taxon>
        <taxon>Magnoliopsida</taxon>
        <taxon>eudicotyledons</taxon>
        <taxon>Gunneridae</taxon>
        <taxon>Pentapetalae</taxon>
        <taxon>rosids</taxon>
        <taxon>malvids</taxon>
        <taxon>Sapindales</taxon>
        <taxon>Sapindaceae</taxon>
        <taxon>Hippocastanoideae</taxon>
        <taxon>Acereae</taxon>
        <taxon>Dipteronia</taxon>
    </lineage>
</organism>
<dbReference type="InterPro" id="IPR029466">
    <property type="entry name" value="NAM-associated_C"/>
</dbReference>
<name>A0AAD9ZWB7_9ROSI</name>
<dbReference type="PANTHER" id="PTHR45125">
    <property type="entry name" value="F21J9.4-RELATED"/>
    <property type="match status" value="1"/>
</dbReference>
<dbReference type="AlphaFoldDB" id="A0AAD9ZWB7"/>
<evidence type="ECO:0000256" key="1">
    <source>
        <dbReference type="SAM" id="MobiDB-lite"/>
    </source>
</evidence>
<dbReference type="Pfam" id="PF14303">
    <property type="entry name" value="NAM-associated"/>
    <property type="match status" value="1"/>
</dbReference>
<evidence type="ECO:0000259" key="2">
    <source>
        <dbReference type="Pfam" id="PF14303"/>
    </source>
</evidence>
<dbReference type="Proteomes" id="UP001281410">
    <property type="component" value="Unassembled WGS sequence"/>
</dbReference>
<accession>A0AAD9ZWB7</accession>
<feature type="compositionally biased region" description="Low complexity" evidence="1">
    <location>
        <begin position="80"/>
        <end position="96"/>
    </location>
</feature>
<proteinExistence type="predicted"/>
<keyword evidence="4" id="KW-1185">Reference proteome</keyword>
<evidence type="ECO:0000313" key="3">
    <source>
        <dbReference type="EMBL" id="KAK3194091.1"/>
    </source>
</evidence>
<sequence length="160" mass="17687">MFWSRVKIDYNNTQPDIITQLRGKRSLQCRMQIILTAVGKLPGWLRQIKNLNPSGAPKADIVNNNSAISAFQKQSGNIVSSQEDSPTPESPTSASTGLSSFSLNITNDDVGGSSSQRPIGVKKAKLKRMADEQSLKILDSMKEGSQQLFEVCFFVFKWYG</sequence>
<feature type="region of interest" description="Disordered" evidence="1">
    <location>
        <begin position="74"/>
        <end position="101"/>
    </location>
</feature>
<dbReference type="EMBL" id="JANJYJ010000008">
    <property type="protein sequence ID" value="KAK3194091.1"/>
    <property type="molecule type" value="Genomic_DNA"/>
</dbReference>
<reference evidence="3" key="1">
    <citation type="journal article" date="2023" name="Plant J.">
        <title>Genome sequences and population genomics provide insights into the demographic history, inbreeding, and mutation load of two 'living fossil' tree species of Dipteronia.</title>
        <authorList>
            <person name="Feng Y."/>
            <person name="Comes H.P."/>
            <person name="Chen J."/>
            <person name="Zhu S."/>
            <person name="Lu R."/>
            <person name="Zhang X."/>
            <person name="Li P."/>
            <person name="Qiu J."/>
            <person name="Olsen K.M."/>
            <person name="Qiu Y."/>
        </authorList>
    </citation>
    <scope>NUCLEOTIDE SEQUENCE</scope>
    <source>
        <strain evidence="3">NBL</strain>
    </source>
</reference>
<comment type="caution">
    <text evidence="3">The sequence shown here is derived from an EMBL/GenBank/DDBJ whole genome shotgun (WGS) entry which is preliminary data.</text>
</comment>
<protein>
    <recommendedName>
        <fullName evidence="2">No apical meristem-associated C-terminal domain-containing protein</fullName>
    </recommendedName>
</protein>